<feature type="domain" description="NB-ARC" evidence="2">
    <location>
        <begin position="92"/>
        <end position="233"/>
    </location>
</feature>
<keyword evidence="1" id="KW-0802">TPR repeat</keyword>
<dbReference type="EMBL" id="AYXG01000081">
    <property type="protein sequence ID" value="EWC62387.1"/>
    <property type="molecule type" value="Genomic_DNA"/>
</dbReference>
<evidence type="ECO:0000256" key="1">
    <source>
        <dbReference type="PROSITE-ProRule" id="PRU00339"/>
    </source>
</evidence>
<dbReference type="eggNOG" id="COG3903">
    <property type="taxonomic scope" value="Bacteria"/>
</dbReference>
<accession>W7J083</accession>
<feature type="repeat" description="TPR" evidence="1">
    <location>
        <begin position="541"/>
        <end position="574"/>
    </location>
</feature>
<dbReference type="STRING" id="909613.UO65_2374"/>
<evidence type="ECO:0000313" key="4">
    <source>
        <dbReference type="Proteomes" id="UP000019277"/>
    </source>
</evidence>
<dbReference type="Pfam" id="PF13424">
    <property type="entry name" value="TPR_12"/>
    <property type="match status" value="4"/>
</dbReference>
<name>W7J083_9PSEU</name>
<gene>
    <name evidence="3" type="ORF">UO65_2374</name>
</gene>
<dbReference type="SUPFAM" id="SSF48452">
    <property type="entry name" value="TPR-like"/>
    <property type="match status" value="3"/>
</dbReference>
<dbReference type="Pfam" id="PF13374">
    <property type="entry name" value="TPR_10"/>
    <property type="match status" value="1"/>
</dbReference>
<sequence length="869" mass="93824">MRHYVDHCLGAIAADEAVLRERRRAVWAAFAQLEALHEQLGDIAGPEHAPPGGAPSTLRRDVHAFTGRVDELALLVETAEQVDTASHRVIAVHAVDGMPGVGKTAFAVHAAHLLADRFPDGQVFLDLHGHSPGRAPVDPRDALASLLAALGVNPLDLPEGVEARAELWRKVLSGKRVLLVLDNVADHAQVEALLPGEGRCLVLVTSRRRLVELDVVSIDLAPLSADEAERMFQDLAARPVSEPRALGELVRLCGRLPLALAILAARFRNRKALSVARLVEELTDAGNRLPALRSGDRAVAAAFDLSYRDLPPRRQRFFRLLGLHPGEGIERFAAAAVCGIDPDEAEAHLDALHHEHLVDEILLGRFRMHDLIAEYARALVGLDDPDPTAAALASLLDFYEQAAGIAGDLLARGSRDDETDTGAASRLPRFADAAQAMDWTDEERANLLICLDWAEEPERVVGFALALAPYLRRTGPWDLVLRVHHRAVGAARALGVPEVEGRTLLELGKTEFYADNYERAQVVLRGAVKIFTELGDHSRVARALMSLGQTWMQTGDYSDAEEAYSQALAAHEQAGDVRGVAAVLVELGTLHYYQDEYAEAVDTNNRALRIYEELGDHPGQATALKGLTHAFLFSDDYERAHDAATKAQLLFRDLRMRLGEAQVLSLLGSIDVARGRFAEARDSLEAAVRAYDGLGDRAGVAMAMIELGIALRHLGEFPRAEETLRAALALYEELGEPAGKAAVRRELAELLTASGKLPGALALLDEAEALYQKLDDRYGKAATSSAYGAWHLASGDPGAARSRYAEALRLARDIAGPAEEASALAGMARVARALGEHEAADRAFREAVAIHRRIGSGKAAGLAAEAGLE</sequence>
<keyword evidence="4" id="KW-1185">Reference proteome</keyword>
<dbReference type="GO" id="GO:0043531">
    <property type="term" value="F:ADP binding"/>
    <property type="evidence" value="ECO:0007669"/>
    <property type="project" value="InterPro"/>
</dbReference>
<dbReference type="InterPro" id="IPR027417">
    <property type="entry name" value="P-loop_NTPase"/>
</dbReference>
<dbReference type="InterPro" id="IPR002182">
    <property type="entry name" value="NB-ARC"/>
</dbReference>
<evidence type="ECO:0000259" key="2">
    <source>
        <dbReference type="Pfam" id="PF00931"/>
    </source>
</evidence>
<protein>
    <submittedName>
        <fullName evidence="3">Transcriptional regulator, SARP family</fullName>
    </submittedName>
</protein>
<dbReference type="Gene3D" id="1.25.40.10">
    <property type="entry name" value="Tetratricopeptide repeat domain"/>
    <property type="match status" value="2"/>
</dbReference>
<dbReference type="PANTHER" id="PTHR47691">
    <property type="entry name" value="REGULATOR-RELATED"/>
    <property type="match status" value="1"/>
</dbReference>
<dbReference type="PANTHER" id="PTHR47691:SF3">
    <property type="entry name" value="HTH-TYPE TRANSCRIPTIONAL REGULATOR RV0890C-RELATED"/>
    <property type="match status" value="1"/>
</dbReference>
<dbReference type="SMART" id="SM00028">
    <property type="entry name" value="TPR"/>
    <property type="match status" value="8"/>
</dbReference>
<reference evidence="3 4" key="1">
    <citation type="journal article" date="2014" name="Genome Announc.">
        <title>Draft Genome Sequence of the Antitrypanosomally Active Sponge-Associated Bacterium Actinokineospora sp. Strain EG49.</title>
        <authorList>
            <person name="Harjes J."/>
            <person name="Ryu T."/>
            <person name="Abdelmohsen U.R."/>
            <person name="Moitinho-Silva L."/>
            <person name="Horn H."/>
            <person name="Ravasi T."/>
            <person name="Hentschel U."/>
        </authorList>
    </citation>
    <scope>NUCLEOTIDE SEQUENCE [LARGE SCALE GENOMIC DNA]</scope>
    <source>
        <strain evidence="3 4">EG49</strain>
    </source>
</reference>
<organism evidence="3 4">
    <name type="scientific">Actinokineospora spheciospongiae</name>
    <dbReference type="NCBI Taxonomy" id="909613"/>
    <lineage>
        <taxon>Bacteria</taxon>
        <taxon>Bacillati</taxon>
        <taxon>Actinomycetota</taxon>
        <taxon>Actinomycetes</taxon>
        <taxon>Pseudonocardiales</taxon>
        <taxon>Pseudonocardiaceae</taxon>
        <taxon>Actinokineospora</taxon>
    </lineage>
</organism>
<evidence type="ECO:0000313" key="3">
    <source>
        <dbReference type="EMBL" id="EWC62387.1"/>
    </source>
</evidence>
<dbReference type="SUPFAM" id="SSF52540">
    <property type="entry name" value="P-loop containing nucleoside triphosphate hydrolases"/>
    <property type="match status" value="1"/>
</dbReference>
<dbReference type="PROSITE" id="PS50005">
    <property type="entry name" value="TPR"/>
    <property type="match status" value="2"/>
</dbReference>
<proteinExistence type="predicted"/>
<feature type="repeat" description="TPR" evidence="1">
    <location>
        <begin position="581"/>
        <end position="614"/>
    </location>
</feature>
<dbReference type="Proteomes" id="UP000019277">
    <property type="component" value="Unassembled WGS sequence"/>
</dbReference>
<dbReference type="PATRIC" id="fig|909613.9.peg.2380"/>
<dbReference type="Pfam" id="PF00931">
    <property type="entry name" value="NB-ARC"/>
    <property type="match status" value="1"/>
</dbReference>
<dbReference type="Gene3D" id="3.40.50.300">
    <property type="entry name" value="P-loop containing nucleotide triphosphate hydrolases"/>
    <property type="match status" value="1"/>
</dbReference>
<dbReference type="eggNOG" id="COG0457">
    <property type="taxonomic scope" value="Bacteria"/>
</dbReference>
<dbReference type="PRINTS" id="PR00364">
    <property type="entry name" value="DISEASERSIST"/>
</dbReference>
<dbReference type="AlphaFoldDB" id="W7J083"/>
<comment type="caution">
    <text evidence="3">The sequence shown here is derived from an EMBL/GenBank/DDBJ whole genome shotgun (WGS) entry which is preliminary data.</text>
</comment>
<dbReference type="InterPro" id="IPR019734">
    <property type="entry name" value="TPR_rpt"/>
</dbReference>
<dbReference type="InterPro" id="IPR011990">
    <property type="entry name" value="TPR-like_helical_dom_sf"/>
</dbReference>